<gene>
    <name evidence="1" type="ORF">HII31_05428</name>
</gene>
<dbReference type="EMBL" id="JABCIY010000091">
    <property type="protein sequence ID" value="KAF7193202.1"/>
    <property type="molecule type" value="Genomic_DNA"/>
</dbReference>
<organism evidence="1 2">
    <name type="scientific">Pseudocercospora fuligena</name>
    <dbReference type="NCBI Taxonomy" id="685502"/>
    <lineage>
        <taxon>Eukaryota</taxon>
        <taxon>Fungi</taxon>
        <taxon>Dikarya</taxon>
        <taxon>Ascomycota</taxon>
        <taxon>Pezizomycotina</taxon>
        <taxon>Dothideomycetes</taxon>
        <taxon>Dothideomycetidae</taxon>
        <taxon>Mycosphaerellales</taxon>
        <taxon>Mycosphaerellaceae</taxon>
        <taxon>Pseudocercospora</taxon>
    </lineage>
</organism>
<protein>
    <submittedName>
        <fullName evidence="1">Uncharacterized protein</fullName>
    </submittedName>
</protein>
<dbReference type="OrthoDB" id="10449107at2759"/>
<keyword evidence="2" id="KW-1185">Reference proteome</keyword>
<dbReference type="Proteomes" id="UP000660729">
    <property type="component" value="Unassembled WGS sequence"/>
</dbReference>
<evidence type="ECO:0000313" key="2">
    <source>
        <dbReference type="Proteomes" id="UP000660729"/>
    </source>
</evidence>
<name>A0A8H6RLM7_9PEZI</name>
<comment type="caution">
    <text evidence="1">The sequence shown here is derived from an EMBL/GenBank/DDBJ whole genome shotgun (WGS) entry which is preliminary data.</text>
</comment>
<proteinExistence type="predicted"/>
<sequence length="266" mass="28499">MPVLRTLHKHQKLHHQNSKIHSLAICIAVQPNRPLRLLELTLTVAAAASSTVIGHESTDLLRRANATLQDAAVLASGQWLGDHDTAIALLHGELVLDGGRAGPCASVVDAETSAQPVLDDFWIKAAGNSDTVGHTPASHDEHIDVSLGGTSDVGHLNISVHESLGLVNDSGARVSAALALLERQVGQIKWGWVGSEVEVVVVDLRDLQRDTLEDELLDVSGVVDDLICTSIVSVSISTDHRNLGIAYVLHRKEEGPRRRGQGSPRY</sequence>
<evidence type="ECO:0000313" key="1">
    <source>
        <dbReference type="EMBL" id="KAF7193202.1"/>
    </source>
</evidence>
<reference evidence="1" key="1">
    <citation type="submission" date="2020-04" db="EMBL/GenBank/DDBJ databases">
        <title>Draft genome resource of the tomato pathogen Pseudocercospora fuligena.</title>
        <authorList>
            <person name="Zaccaron A."/>
        </authorList>
    </citation>
    <scope>NUCLEOTIDE SEQUENCE</scope>
    <source>
        <strain evidence="1">PF001</strain>
    </source>
</reference>
<accession>A0A8H6RLM7</accession>
<dbReference type="AlphaFoldDB" id="A0A8H6RLM7"/>